<evidence type="ECO:0000259" key="1">
    <source>
        <dbReference type="Pfam" id="PF01636"/>
    </source>
</evidence>
<name>A0A654KFR4_TAYEM</name>
<dbReference type="Pfam" id="PF01636">
    <property type="entry name" value="APH"/>
    <property type="match status" value="1"/>
</dbReference>
<protein>
    <submittedName>
        <fullName evidence="2">Phosphotransferase-like protein</fullName>
    </submittedName>
</protein>
<gene>
    <name evidence="2" type="ordered locus">TEQUI_0326</name>
</gene>
<sequence>MAITPDSRFEKLRNWLFSFKDNYGFDLDSLRAASSDASFRRYFRVDAKDGTFIIMDAPPEKEDCKPFINISERLKEASVNVPKILEKDETEGFLLLNDLGEKNYYSAIHDGLSDQEIQSIYLKAINELIKMQKANKEALPKYSKEKMLEELKLFPEWYVSKLSKYELSAPQSIQLEEIFNLICERTSKEAQVFVHRDFHSPNIMYSPNDIAPGIIDFQDAVEGPISYDLVSLIMDARTTWDETRQLDWAIRYWEQAKSAGLQVPDDFSVFHENYEWMGLQRNLRILGVFARLSIRDGKHHYLDHIPRVKKYVHQVADRYSKLKPISKLLNDIDQVKTRFGYTF</sequence>
<evidence type="ECO:0000313" key="3">
    <source>
        <dbReference type="Proteomes" id="UP000007472"/>
    </source>
</evidence>
<proteinExistence type="predicted"/>
<dbReference type="InterPro" id="IPR002575">
    <property type="entry name" value="Aminoglycoside_PTrfase"/>
</dbReference>
<accession>A0A654KFR4</accession>
<dbReference type="Gene3D" id="3.90.1200.10">
    <property type="match status" value="1"/>
</dbReference>
<dbReference type="KEGG" id="teq:TEQUI_0326"/>
<keyword evidence="2" id="KW-0808">Transferase</keyword>
<organism evidence="2 3">
    <name type="scientific">Taylorella equigenitalis (strain MCE9)</name>
    <dbReference type="NCBI Taxonomy" id="937774"/>
    <lineage>
        <taxon>Bacteria</taxon>
        <taxon>Pseudomonadati</taxon>
        <taxon>Pseudomonadota</taxon>
        <taxon>Betaproteobacteria</taxon>
        <taxon>Burkholderiales</taxon>
        <taxon>Alcaligenaceae</taxon>
        <taxon>Taylorella</taxon>
    </lineage>
</organism>
<dbReference type="GO" id="GO:0016740">
    <property type="term" value="F:transferase activity"/>
    <property type="evidence" value="ECO:0007669"/>
    <property type="project" value="UniProtKB-KW"/>
</dbReference>
<dbReference type="EMBL" id="CP002456">
    <property type="protein sequence ID" value="ADU91273.1"/>
    <property type="molecule type" value="Genomic_DNA"/>
</dbReference>
<dbReference type="InterPro" id="IPR011009">
    <property type="entry name" value="Kinase-like_dom_sf"/>
</dbReference>
<feature type="domain" description="Aminoglycoside phosphotransferase" evidence="1">
    <location>
        <begin position="30"/>
        <end position="254"/>
    </location>
</feature>
<evidence type="ECO:0000313" key="2">
    <source>
        <dbReference type="EMBL" id="ADU91273.1"/>
    </source>
</evidence>
<dbReference type="Gene3D" id="3.30.200.20">
    <property type="entry name" value="Phosphorylase Kinase, domain 1"/>
    <property type="match status" value="1"/>
</dbReference>
<dbReference type="SUPFAM" id="SSF56112">
    <property type="entry name" value="Protein kinase-like (PK-like)"/>
    <property type="match status" value="1"/>
</dbReference>
<reference evidence="2 3" key="1">
    <citation type="journal article" date="2011" name="J. Bacteriol.">
        <title>Genome sequence of Taylorella equigenitalis MCE9, the causative agent of contagious equine metritis.</title>
        <authorList>
            <person name="Hebert L."/>
            <person name="Moumen B."/>
            <person name="Duquesne F."/>
            <person name="Breuil M.F."/>
            <person name="Laugier C."/>
            <person name="Batto J.M."/>
            <person name="Renault P."/>
            <person name="Petry S."/>
        </authorList>
    </citation>
    <scope>NUCLEOTIDE SEQUENCE [LARGE SCALE GENOMIC DNA]</scope>
    <source>
        <strain evidence="2 3">MCE9</strain>
    </source>
</reference>
<dbReference type="Proteomes" id="UP000007472">
    <property type="component" value="Chromosome"/>
</dbReference>
<dbReference type="AlphaFoldDB" id="A0A654KFR4"/>